<accession>A0A392RXK0</accession>
<evidence type="ECO:0000313" key="2">
    <source>
        <dbReference type="Proteomes" id="UP000265520"/>
    </source>
</evidence>
<dbReference type="AlphaFoldDB" id="A0A392RXK0"/>
<sequence length="31" mass="3587">GALARRARARWASKDLKLPRSSEELSDGRFW</sequence>
<dbReference type="EMBL" id="LXQA010291307">
    <property type="protein sequence ID" value="MCI41361.1"/>
    <property type="molecule type" value="Genomic_DNA"/>
</dbReference>
<protein>
    <submittedName>
        <fullName evidence="1">Uncharacterized protein</fullName>
    </submittedName>
</protein>
<name>A0A392RXK0_9FABA</name>
<feature type="non-terminal residue" evidence="1">
    <location>
        <position position="1"/>
    </location>
</feature>
<evidence type="ECO:0000313" key="1">
    <source>
        <dbReference type="EMBL" id="MCI41361.1"/>
    </source>
</evidence>
<organism evidence="1 2">
    <name type="scientific">Trifolium medium</name>
    <dbReference type="NCBI Taxonomy" id="97028"/>
    <lineage>
        <taxon>Eukaryota</taxon>
        <taxon>Viridiplantae</taxon>
        <taxon>Streptophyta</taxon>
        <taxon>Embryophyta</taxon>
        <taxon>Tracheophyta</taxon>
        <taxon>Spermatophyta</taxon>
        <taxon>Magnoliopsida</taxon>
        <taxon>eudicotyledons</taxon>
        <taxon>Gunneridae</taxon>
        <taxon>Pentapetalae</taxon>
        <taxon>rosids</taxon>
        <taxon>fabids</taxon>
        <taxon>Fabales</taxon>
        <taxon>Fabaceae</taxon>
        <taxon>Papilionoideae</taxon>
        <taxon>50 kb inversion clade</taxon>
        <taxon>NPAAA clade</taxon>
        <taxon>Hologalegina</taxon>
        <taxon>IRL clade</taxon>
        <taxon>Trifolieae</taxon>
        <taxon>Trifolium</taxon>
    </lineage>
</organism>
<reference evidence="1 2" key="1">
    <citation type="journal article" date="2018" name="Front. Plant Sci.">
        <title>Red Clover (Trifolium pratense) and Zigzag Clover (T. medium) - A Picture of Genomic Similarities and Differences.</title>
        <authorList>
            <person name="Dluhosova J."/>
            <person name="Istvanek J."/>
            <person name="Nedelnik J."/>
            <person name="Repkova J."/>
        </authorList>
    </citation>
    <scope>NUCLEOTIDE SEQUENCE [LARGE SCALE GENOMIC DNA]</scope>
    <source>
        <strain evidence="2">cv. 10/8</strain>
        <tissue evidence="1">Leaf</tissue>
    </source>
</reference>
<comment type="caution">
    <text evidence="1">The sequence shown here is derived from an EMBL/GenBank/DDBJ whole genome shotgun (WGS) entry which is preliminary data.</text>
</comment>
<keyword evidence="2" id="KW-1185">Reference proteome</keyword>
<dbReference type="Proteomes" id="UP000265520">
    <property type="component" value="Unassembled WGS sequence"/>
</dbReference>
<proteinExistence type="predicted"/>